<reference evidence="8" key="1">
    <citation type="submission" date="2016-02" db="EMBL/GenBank/DDBJ databases">
        <authorList>
            <person name="Dunlap C."/>
        </authorList>
    </citation>
    <scope>NUCLEOTIDE SEQUENCE [LARGE SCALE GENOMIC DNA]</scope>
    <source>
        <strain evidence="8">NRRL B-41092</strain>
    </source>
</reference>
<evidence type="ECO:0000256" key="2">
    <source>
        <dbReference type="ARBA" id="ARBA00022490"/>
    </source>
</evidence>
<dbReference type="GO" id="GO:0005737">
    <property type="term" value="C:cytoplasm"/>
    <property type="evidence" value="ECO:0007669"/>
    <property type="project" value="UniProtKB-SubCell"/>
</dbReference>
<dbReference type="PANTHER" id="PTHR43420:SF44">
    <property type="entry name" value="ACETYLTRANSFERASE YPEA"/>
    <property type="match status" value="1"/>
</dbReference>
<dbReference type="InterPro" id="IPR016181">
    <property type="entry name" value="Acyl_CoA_acyltransferase"/>
</dbReference>
<dbReference type="PROSITE" id="PS51186">
    <property type="entry name" value="GNAT"/>
    <property type="match status" value="1"/>
</dbReference>
<dbReference type="InterPro" id="IPR006464">
    <property type="entry name" value="AcTrfase_RimI/Ard1"/>
</dbReference>
<comment type="similarity">
    <text evidence="1 5">Belongs to the acetyltransferase family. RimI subfamily.</text>
</comment>
<dbReference type="NCBIfam" id="TIGR01575">
    <property type="entry name" value="rimI"/>
    <property type="match status" value="1"/>
</dbReference>
<dbReference type="RefSeq" id="WP_061520150.1">
    <property type="nucleotide sequence ID" value="NZ_JAJJBV010000008.1"/>
</dbReference>
<feature type="domain" description="N-acetyltransferase" evidence="6">
    <location>
        <begin position="5"/>
        <end position="150"/>
    </location>
</feature>
<comment type="subcellular location">
    <subcellularLocation>
        <location evidence="5">Cytoplasm</location>
    </subcellularLocation>
</comment>
<dbReference type="InterPro" id="IPR000182">
    <property type="entry name" value="GNAT_dom"/>
</dbReference>
<dbReference type="STRING" id="1793963.AXI58_07210"/>
<dbReference type="InterPro" id="IPR050680">
    <property type="entry name" value="YpeA/RimI_acetyltransf"/>
</dbReference>
<evidence type="ECO:0000256" key="5">
    <source>
        <dbReference type="RuleBase" id="RU363094"/>
    </source>
</evidence>
<organism evidence="7 8">
    <name type="scientific">Bacillus nakamurai</name>
    <dbReference type="NCBI Taxonomy" id="1793963"/>
    <lineage>
        <taxon>Bacteria</taxon>
        <taxon>Bacillati</taxon>
        <taxon>Bacillota</taxon>
        <taxon>Bacilli</taxon>
        <taxon>Bacillales</taxon>
        <taxon>Bacillaceae</taxon>
        <taxon>Bacillus</taxon>
    </lineage>
</organism>
<dbReference type="GO" id="GO:0008999">
    <property type="term" value="F:protein-N-terminal-alanine acetyltransferase activity"/>
    <property type="evidence" value="ECO:0007669"/>
    <property type="project" value="UniProtKB-EC"/>
</dbReference>
<keyword evidence="4" id="KW-0012">Acyltransferase</keyword>
<accession>A0A150FBG9</accession>
<name>A0A150FBG9_9BACI</name>
<dbReference type="EMBL" id="LSBA01000004">
    <property type="protein sequence ID" value="KXZ22561.1"/>
    <property type="molecule type" value="Genomic_DNA"/>
</dbReference>
<evidence type="ECO:0000313" key="7">
    <source>
        <dbReference type="EMBL" id="KXZ22561.1"/>
    </source>
</evidence>
<evidence type="ECO:0000256" key="4">
    <source>
        <dbReference type="ARBA" id="ARBA00023315"/>
    </source>
</evidence>
<gene>
    <name evidence="7" type="ORF">AXI58_07210</name>
</gene>
<dbReference type="SUPFAM" id="SSF55729">
    <property type="entry name" value="Acyl-CoA N-acyltransferases (Nat)"/>
    <property type="match status" value="1"/>
</dbReference>
<proteinExistence type="inferred from homology"/>
<evidence type="ECO:0000256" key="3">
    <source>
        <dbReference type="ARBA" id="ARBA00022679"/>
    </source>
</evidence>
<dbReference type="OrthoDB" id="9794566at2"/>
<evidence type="ECO:0000259" key="6">
    <source>
        <dbReference type="PROSITE" id="PS51186"/>
    </source>
</evidence>
<protein>
    <recommendedName>
        <fullName evidence="5">[Ribosomal protein bS18]-alanine N-acetyltransferase</fullName>
        <ecNumber evidence="5">2.3.1.266</ecNumber>
    </recommendedName>
</protein>
<dbReference type="AlphaFoldDB" id="A0A150FBG9"/>
<evidence type="ECO:0000256" key="1">
    <source>
        <dbReference type="ARBA" id="ARBA00005395"/>
    </source>
</evidence>
<comment type="catalytic activity">
    <reaction evidence="5">
        <text>N-terminal L-alanyl-[ribosomal protein bS18] + acetyl-CoA = N-terminal N(alpha)-acetyl-L-alanyl-[ribosomal protein bS18] + CoA + H(+)</text>
        <dbReference type="Rhea" id="RHEA:43756"/>
        <dbReference type="Rhea" id="RHEA-COMP:10676"/>
        <dbReference type="Rhea" id="RHEA-COMP:10677"/>
        <dbReference type="ChEBI" id="CHEBI:15378"/>
        <dbReference type="ChEBI" id="CHEBI:57287"/>
        <dbReference type="ChEBI" id="CHEBI:57288"/>
        <dbReference type="ChEBI" id="CHEBI:64718"/>
        <dbReference type="ChEBI" id="CHEBI:83683"/>
        <dbReference type="EC" id="2.3.1.266"/>
    </reaction>
</comment>
<evidence type="ECO:0000313" key="8">
    <source>
        <dbReference type="Proteomes" id="UP000075430"/>
    </source>
</evidence>
<dbReference type="Pfam" id="PF00583">
    <property type="entry name" value="Acetyltransf_1"/>
    <property type="match status" value="1"/>
</dbReference>
<keyword evidence="2 5" id="KW-0963">Cytoplasm</keyword>
<comment type="caution">
    <text evidence="7">The sequence shown here is derived from an EMBL/GenBank/DDBJ whole genome shotgun (WGS) entry which is preliminary data.</text>
</comment>
<dbReference type="Proteomes" id="UP000075430">
    <property type="component" value="Unassembled WGS sequence"/>
</dbReference>
<sequence length="151" mass="17384">MKTKAAIRSMRPEDIDQIYEIETASFTSPWTKDSFYHELLENPYAHYLVIEKDGCLAGYCGIWIIIDDAQITNIAIKPEYRGQSLGETLFRSAIELCREKKARRLSLEVRVSNHPAQSLYKKFGLQAGGIRKQYYTDNGEDALIMWVTINE</sequence>
<dbReference type="PANTHER" id="PTHR43420">
    <property type="entry name" value="ACETYLTRANSFERASE"/>
    <property type="match status" value="1"/>
</dbReference>
<comment type="function">
    <text evidence="5">Acetylates the N-terminal alanine of ribosomal protein bS18.</text>
</comment>
<dbReference type="Gene3D" id="3.40.630.30">
    <property type="match status" value="1"/>
</dbReference>
<keyword evidence="3 7" id="KW-0808">Transferase</keyword>
<dbReference type="EC" id="2.3.1.266" evidence="5"/>
<keyword evidence="8" id="KW-1185">Reference proteome</keyword>
<dbReference type="CDD" id="cd04301">
    <property type="entry name" value="NAT_SF"/>
    <property type="match status" value="1"/>
</dbReference>